<gene>
    <name evidence="2" type="ORF">BHW43_11170</name>
</gene>
<dbReference type="RefSeq" id="WP_303680587.1">
    <property type="nucleotide sequence ID" value="NZ_MNTG01000048.1"/>
</dbReference>
<reference evidence="2 3" key="1">
    <citation type="journal article" date="2016" name="Nat. Biotechnol.">
        <title>Measurement of bacterial replication rates in microbial communities.</title>
        <authorList>
            <person name="Brown C.T."/>
            <person name="Olm M.R."/>
            <person name="Thomas B.C."/>
            <person name="Banfield J.F."/>
        </authorList>
    </citation>
    <scope>NUCLEOTIDE SEQUENCE [LARGE SCALE GENOMIC DNA]</scope>
    <source>
        <strain evidence="2">46_33</strain>
    </source>
</reference>
<sequence length="269" mass="30786">MKKLLSALACGVLLMCGGMSTARADYYEMYNPATHVEGGAMVYETTRGVLMDLKVHSGEWQDDHYRYETEASGVVRFAHDGERFIGYLQVPSLTSLENGMGYPSMYRYSMPLYEKYALSNSQGYQAQNKLYSAWILGEPEGNNRVQPSLAGTYERSNKRGTRFMQGETEMPWAVAAMFLQLVLEPNVNLLDKNAFSFSFWDYQWEQEMSLYTDVDKRYSYHTMTKAGDSDSPNPVKFKDARYLVEKSGRLIYNITDDGVVRKIYDLADE</sequence>
<proteinExistence type="predicted"/>
<keyword evidence="1" id="KW-0732">Signal</keyword>
<feature type="chain" id="PRO_5012050332" evidence="1">
    <location>
        <begin position="25"/>
        <end position="269"/>
    </location>
</feature>
<feature type="signal peptide" evidence="1">
    <location>
        <begin position="1"/>
        <end position="24"/>
    </location>
</feature>
<evidence type="ECO:0000313" key="2">
    <source>
        <dbReference type="EMBL" id="OLA36183.1"/>
    </source>
</evidence>
<accession>A0A1Q6R1F3</accession>
<organism evidence="2 3">
    <name type="scientific">Phascolarctobacterium succinatutens</name>
    <dbReference type="NCBI Taxonomy" id="626940"/>
    <lineage>
        <taxon>Bacteria</taxon>
        <taxon>Bacillati</taxon>
        <taxon>Bacillota</taxon>
        <taxon>Negativicutes</taxon>
        <taxon>Acidaminococcales</taxon>
        <taxon>Acidaminococcaceae</taxon>
        <taxon>Phascolarctobacterium</taxon>
    </lineage>
</organism>
<comment type="caution">
    <text evidence="2">The sequence shown here is derived from an EMBL/GenBank/DDBJ whole genome shotgun (WGS) entry which is preliminary data.</text>
</comment>
<protein>
    <submittedName>
        <fullName evidence="2">Uncharacterized protein</fullName>
    </submittedName>
</protein>
<dbReference type="EMBL" id="MNTG01000048">
    <property type="protein sequence ID" value="OLA36183.1"/>
    <property type="molecule type" value="Genomic_DNA"/>
</dbReference>
<evidence type="ECO:0000256" key="1">
    <source>
        <dbReference type="SAM" id="SignalP"/>
    </source>
</evidence>
<dbReference type="Proteomes" id="UP000186777">
    <property type="component" value="Unassembled WGS sequence"/>
</dbReference>
<evidence type="ECO:0000313" key="3">
    <source>
        <dbReference type="Proteomes" id="UP000186777"/>
    </source>
</evidence>
<dbReference type="AlphaFoldDB" id="A0A1Q6R1F3"/>
<name>A0A1Q6R1F3_9FIRM</name>